<dbReference type="InterPro" id="IPR011545">
    <property type="entry name" value="DEAD/DEAH_box_helicase_dom"/>
</dbReference>
<dbReference type="GO" id="GO:0043138">
    <property type="term" value="F:3'-5' DNA helicase activity"/>
    <property type="evidence" value="ECO:0007669"/>
    <property type="project" value="UniProtKB-EC"/>
</dbReference>
<dbReference type="InterPro" id="IPR001650">
    <property type="entry name" value="Helicase_C-like"/>
</dbReference>
<evidence type="ECO:0000256" key="7">
    <source>
        <dbReference type="ARBA" id="ARBA00023204"/>
    </source>
</evidence>
<dbReference type="CDD" id="cd18026">
    <property type="entry name" value="DEXHc_POLQ-like"/>
    <property type="match status" value="1"/>
</dbReference>
<dbReference type="PANTHER" id="PTHR47961">
    <property type="entry name" value="DNA POLYMERASE THETA, PUTATIVE (AFU_ORTHOLOGUE AFUA_1G05260)-RELATED"/>
    <property type="match status" value="1"/>
</dbReference>
<evidence type="ECO:0000259" key="12">
    <source>
        <dbReference type="PROSITE" id="PS51194"/>
    </source>
</evidence>
<evidence type="ECO:0000256" key="1">
    <source>
        <dbReference type="ARBA" id="ARBA00004123"/>
    </source>
</evidence>
<protein>
    <submittedName>
        <fullName evidence="13">Putative DNA polymerase theta (Helicase domain only)</fullName>
    </submittedName>
</protein>
<accession>G0URW0</accession>
<keyword evidence="6" id="KW-0067">ATP-binding</keyword>
<dbReference type="SMART" id="SM00487">
    <property type="entry name" value="DEXDc"/>
    <property type="match status" value="1"/>
</dbReference>
<dbReference type="InterPro" id="IPR048960">
    <property type="entry name" value="POLQ-like_helical"/>
</dbReference>
<sequence length="1034" mass="114319">MRKTMVRLGGFQPPRTLQSGDATDVSDPKRDQVGIVFRDSDGQRHPLPIATTPLSDNITLQQEERVTREKRGRDDVTSALSHAVDDDNAAVLPSSHMGVVRPPSGTVAPSTAEEDSRNSFTALSHRNAVSPVCDVGEEQGDEVNISQEVVQRELEEDMRLSTDVILTPNGSNGKVFLSPTATGAQCSFPHSFSAQQSQPVHEPCATPLCAPPLTPSTDSGFFYDLPTSVRDFYSMRRNINSLYAWQHEVLMRDDVRGGESLVYSLPTSGGKTLVAEISLLRCLLNAEKSCMFVLPFVSLAEEKAESLKTMGDALGFTVDGHYSTQGRFPLPTTQTVFVCTIEKANSLINHMLDEGITERIGTVVVDELHMVGEPRRGPTLELFLTKLLCLSHKVQVIGMSATIPNLPNIAQWLRASCYLGDYRPVPLCHYAVVGGVVLEDCVTVSRNLVESGLTSEAEQLSYLATELEDASVLVFCATRQQTVDTAKFIVRHQKETVREGSIAAELAMRALLEDLKAMDSSDGQLLSELVPHGVAFHHGGLLAEERALVERAFRQRRISVLCCTSTLAAGVNLPARRVIFRTPYIGMEFLSKSSYLQMCGRAGRAGLDDFGETFLFLPRKDIERGRDLMRRDVEACVSHLLEEKGVFERAILECVGIGLIRTLSDARRWLDSIMYHHAAGPMDSGFNTSSSSLEQTMEEILQCILRKLVDGGLMQRTSQPAATDTQQGIISNSSTGAATVARHHTADSTEDDMAVLLTPSPFGACAVRSCFAVEDALIIRAELEKLQQSGLILADDLHLCYFVTPLWEMVECNWAVYRDIMSRLSETRQRIASMVGVDEFYINQRAMGLGDPNGNSSEQMFKTRRFYLALILADLLNEVPMYVVEQRYQCKRGQLQNLMRNASMFSGSITSFCRAMEWFSLEAVLASFVKRLGFGVKPDIVPLMEIRGVQPPRARALWVAGFKSPSAIASCTPMELLQRLKSSNQKENKAIKYFSIRTAVSLIREANVLVQRSIRDKKGELVDMTSSSSYEKMI</sequence>
<evidence type="ECO:0000256" key="10">
    <source>
        <dbReference type="SAM" id="MobiDB-lite"/>
    </source>
</evidence>
<dbReference type="VEuPathDB" id="TriTrypDB:TcIL3000_8_3410"/>
<dbReference type="GO" id="GO:0006281">
    <property type="term" value="P:DNA repair"/>
    <property type="evidence" value="ECO:0007669"/>
    <property type="project" value="UniProtKB-KW"/>
</dbReference>
<dbReference type="GO" id="GO:0005634">
    <property type="term" value="C:nucleus"/>
    <property type="evidence" value="ECO:0007669"/>
    <property type="project" value="UniProtKB-SubCell"/>
</dbReference>
<dbReference type="PANTHER" id="PTHR47961:SF6">
    <property type="entry name" value="DNA-DIRECTED DNA POLYMERASE"/>
    <property type="match status" value="1"/>
</dbReference>
<dbReference type="PROSITE" id="PS51192">
    <property type="entry name" value="HELICASE_ATP_BIND_1"/>
    <property type="match status" value="1"/>
</dbReference>
<evidence type="ECO:0000256" key="8">
    <source>
        <dbReference type="ARBA" id="ARBA00023242"/>
    </source>
</evidence>
<dbReference type="GO" id="GO:0005524">
    <property type="term" value="F:ATP binding"/>
    <property type="evidence" value="ECO:0007669"/>
    <property type="project" value="UniProtKB-KW"/>
</dbReference>
<feature type="domain" description="Helicase C-terminal" evidence="12">
    <location>
        <begin position="459"/>
        <end position="644"/>
    </location>
</feature>
<dbReference type="InterPro" id="IPR014001">
    <property type="entry name" value="Helicase_ATP-bd"/>
</dbReference>
<evidence type="ECO:0000259" key="11">
    <source>
        <dbReference type="PROSITE" id="PS51192"/>
    </source>
</evidence>
<gene>
    <name evidence="13" type="ORF">TCIL3000_8_3410</name>
</gene>
<evidence type="ECO:0000256" key="5">
    <source>
        <dbReference type="ARBA" id="ARBA00022806"/>
    </source>
</evidence>
<dbReference type="EMBL" id="HE575321">
    <property type="protein sequence ID" value="CCC92122.1"/>
    <property type="molecule type" value="Genomic_DNA"/>
</dbReference>
<dbReference type="InterPro" id="IPR027417">
    <property type="entry name" value="P-loop_NTPase"/>
</dbReference>
<evidence type="ECO:0000256" key="2">
    <source>
        <dbReference type="ARBA" id="ARBA00022741"/>
    </source>
</evidence>
<dbReference type="GO" id="GO:0016787">
    <property type="term" value="F:hydrolase activity"/>
    <property type="evidence" value="ECO:0007669"/>
    <property type="project" value="UniProtKB-KW"/>
</dbReference>
<dbReference type="Pfam" id="PF00271">
    <property type="entry name" value="Helicase_C"/>
    <property type="match status" value="1"/>
</dbReference>
<dbReference type="Pfam" id="PF00270">
    <property type="entry name" value="DEAD"/>
    <property type="match status" value="1"/>
</dbReference>
<keyword evidence="8" id="KW-0539">Nucleus</keyword>
<keyword evidence="2" id="KW-0547">Nucleotide-binding</keyword>
<feature type="region of interest" description="Disordered" evidence="10">
    <location>
        <begin position="1"/>
        <end position="29"/>
    </location>
</feature>
<evidence type="ECO:0000256" key="6">
    <source>
        <dbReference type="ARBA" id="ARBA00022840"/>
    </source>
</evidence>
<feature type="domain" description="Helicase ATP-binding" evidence="11">
    <location>
        <begin position="252"/>
        <end position="421"/>
    </location>
</feature>
<dbReference type="SMART" id="SM00490">
    <property type="entry name" value="HELICc"/>
    <property type="match status" value="1"/>
</dbReference>
<reference evidence="13" key="1">
    <citation type="journal article" date="2012" name="Proc. Natl. Acad. Sci. U.S.A.">
        <title>Antigenic diversity is generated by distinct evolutionary mechanisms in African trypanosome species.</title>
        <authorList>
            <person name="Jackson A.P."/>
            <person name="Berry A."/>
            <person name="Aslett M."/>
            <person name="Allison H.C."/>
            <person name="Burton P."/>
            <person name="Vavrova-Anderson J."/>
            <person name="Brown R."/>
            <person name="Browne H."/>
            <person name="Corton N."/>
            <person name="Hauser H."/>
            <person name="Gamble J."/>
            <person name="Gilderthorp R."/>
            <person name="Marcello L."/>
            <person name="McQuillan J."/>
            <person name="Otto T.D."/>
            <person name="Quail M.A."/>
            <person name="Sanders M.J."/>
            <person name="van Tonder A."/>
            <person name="Ginger M.L."/>
            <person name="Field M.C."/>
            <person name="Barry J.D."/>
            <person name="Hertz-Fowler C."/>
            <person name="Berriman M."/>
        </authorList>
    </citation>
    <scope>NUCLEOTIDE SEQUENCE</scope>
    <source>
        <strain evidence="13">IL3000</strain>
    </source>
</reference>
<dbReference type="Pfam" id="PF21099">
    <property type="entry name" value="POLQ_helical"/>
    <property type="match status" value="1"/>
</dbReference>
<dbReference type="Pfam" id="PF20470">
    <property type="entry name" value="HTH_61"/>
    <property type="match status" value="1"/>
</dbReference>
<dbReference type="CDD" id="cd18795">
    <property type="entry name" value="SF2_C_Ski2"/>
    <property type="match status" value="1"/>
</dbReference>
<evidence type="ECO:0000256" key="4">
    <source>
        <dbReference type="ARBA" id="ARBA00022801"/>
    </source>
</evidence>
<keyword evidence="3" id="KW-0227">DNA damage</keyword>
<comment type="catalytic activity">
    <reaction evidence="9">
        <text>ATP + H2O = ADP + phosphate + H(+)</text>
        <dbReference type="Rhea" id="RHEA:13065"/>
        <dbReference type="ChEBI" id="CHEBI:15377"/>
        <dbReference type="ChEBI" id="CHEBI:15378"/>
        <dbReference type="ChEBI" id="CHEBI:30616"/>
        <dbReference type="ChEBI" id="CHEBI:43474"/>
        <dbReference type="ChEBI" id="CHEBI:456216"/>
        <dbReference type="EC" id="5.6.2.4"/>
    </reaction>
</comment>
<keyword evidence="7" id="KW-0234">DNA repair</keyword>
<keyword evidence="4" id="KW-0378">Hydrolase</keyword>
<dbReference type="InterPro" id="IPR046931">
    <property type="entry name" value="HTH_61"/>
</dbReference>
<name>G0URW0_TRYCI</name>
<evidence type="ECO:0000256" key="3">
    <source>
        <dbReference type="ARBA" id="ARBA00022763"/>
    </source>
</evidence>
<dbReference type="FunFam" id="3.40.50.300:FF:000813">
    <property type="entry name" value="helicase POLQ-like isoform X1"/>
    <property type="match status" value="1"/>
</dbReference>
<evidence type="ECO:0000256" key="9">
    <source>
        <dbReference type="ARBA" id="ARBA00048988"/>
    </source>
</evidence>
<dbReference type="SUPFAM" id="SSF158702">
    <property type="entry name" value="Sec63 N-terminal domain-like"/>
    <property type="match status" value="1"/>
</dbReference>
<dbReference type="FunFam" id="1.10.3380.20:FF:000004">
    <property type="entry name" value="DNA polymerase theta (Helicase domain only), putative"/>
    <property type="match status" value="1"/>
</dbReference>
<dbReference type="PROSITE" id="PS51194">
    <property type="entry name" value="HELICASE_CTER"/>
    <property type="match status" value="1"/>
</dbReference>
<comment type="subcellular location">
    <subcellularLocation>
        <location evidence="1">Nucleus</location>
    </subcellularLocation>
</comment>
<dbReference type="GO" id="GO:0003676">
    <property type="term" value="F:nucleic acid binding"/>
    <property type="evidence" value="ECO:0007669"/>
    <property type="project" value="InterPro"/>
</dbReference>
<dbReference type="Gene3D" id="3.40.50.300">
    <property type="entry name" value="P-loop containing nucleotide triphosphate hydrolases"/>
    <property type="match status" value="2"/>
</dbReference>
<dbReference type="InterPro" id="IPR050474">
    <property type="entry name" value="Hel308_SKI2-like"/>
</dbReference>
<organism evidence="13">
    <name type="scientific">Trypanosoma congolense (strain IL3000)</name>
    <dbReference type="NCBI Taxonomy" id="1068625"/>
    <lineage>
        <taxon>Eukaryota</taxon>
        <taxon>Discoba</taxon>
        <taxon>Euglenozoa</taxon>
        <taxon>Kinetoplastea</taxon>
        <taxon>Metakinetoplastina</taxon>
        <taxon>Trypanosomatida</taxon>
        <taxon>Trypanosomatidae</taxon>
        <taxon>Trypanosoma</taxon>
        <taxon>Nannomonas</taxon>
    </lineage>
</organism>
<dbReference type="AlphaFoldDB" id="G0URW0"/>
<dbReference type="SUPFAM" id="SSF52540">
    <property type="entry name" value="P-loop containing nucleoside triphosphate hydrolases"/>
    <property type="match status" value="1"/>
</dbReference>
<evidence type="ECO:0000313" key="13">
    <source>
        <dbReference type="EMBL" id="CCC92122.1"/>
    </source>
</evidence>
<keyword evidence="5 13" id="KW-0347">Helicase</keyword>
<proteinExistence type="predicted"/>
<dbReference type="Gene3D" id="1.10.3380.20">
    <property type="match status" value="1"/>
</dbReference>